<dbReference type="Pfam" id="PF00628">
    <property type="entry name" value="PHD"/>
    <property type="match status" value="1"/>
</dbReference>
<protein>
    <recommendedName>
        <fullName evidence="11">B box-type domain-containing protein</fullName>
    </recommendedName>
</protein>
<keyword evidence="2 4" id="KW-0863">Zinc-finger</keyword>
<dbReference type="PANTHER" id="PTHR25462:SF296">
    <property type="entry name" value="MEIOTIC P26, ISOFORM F"/>
    <property type="match status" value="1"/>
</dbReference>
<gene>
    <name evidence="9" type="ORF">WMSIL1_LOCUS2956</name>
</gene>
<dbReference type="Gene3D" id="3.30.160.60">
    <property type="entry name" value="Classic Zinc Finger"/>
    <property type="match status" value="1"/>
</dbReference>
<evidence type="ECO:0000313" key="9">
    <source>
        <dbReference type="EMBL" id="VUZ42269.1"/>
    </source>
</evidence>
<dbReference type="SUPFAM" id="SSF57903">
    <property type="entry name" value="FYVE/PHD zinc finger"/>
    <property type="match status" value="1"/>
</dbReference>
<dbReference type="EMBL" id="CABIJS010000088">
    <property type="protein sequence ID" value="VUZ42269.1"/>
    <property type="molecule type" value="Genomic_DNA"/>
</dbReference>
<dbReference type="InterPro" id="IPR001965">
    <property type="entry name" value="Znf_PHD"/>
</dbReference>
<proteinExistence type="predicted"/>
<keyword evidence="10" id="KW-1185">Reference proteome</keyword>
<name>A0A564Y5N3_HYMDI</name>
<feature type="coiled-coil region" evidence="5">
    <location>
        <begin position="184"/>
        <end position="247"/>
    </location>
</feature>
<feature type="domain" description="RING-type" evidence="7">
    <location>
        <begin position="14"/>
        <end position="53"/>
    </location>
</feature>
<evidence type="ECO:0000256" key="1">
    <source>
        <dbReference type="ARBA" id="ARBA00022723"/>
    </source>
</evidence>
<dbReference type="GO" id="GO:0008270">
    <property type="term" value="F:zinc ion binding"/>
    <property type="evidence" value="ECO:0007669"/>
    <property type="project" value="UniProtKB-KW"/>
</dbReference>
<dbReference type="InterPro" id="IPR017907">
    <property type="entry name" value="Znf_RING_CS"/>
</dbReference>
<accession>A0A564Y5N3</accession>
<feature type="domain" description="B box-type" evidence="8">
    <location>
        <begin position="127"/>
        <end position="171"/>
    </location>
</feature>
<dbReference type="InterPro" id="IPR019786">
    <property type="entry name" value="Zinc_finger_PHD-type_CS"/>
</dbReference>
<evidence type="ECO:0000256" key="2">
    <source>
        <dbReference type="ARBA" id="ARBA00022771"/>
    </source>
</evidence>
<dbReference type="InterPro" id="IPR013083">
    <property type="entry name" value="Znf_RING/FYVE/PHD"/>
</dbReference>
<keyword evidence="1" id="KW-0479">Metal-binding</keyword>
<sequence>MTKESESSQKLFECYICKSQEATRLFPLCLHTVCEECVEKVKSANGYRCAKCHKISDKLITNGALCKLTFQNSAPNCVWCAEGEEINISQGHCKECDLWLCSECIKGHNRMPTFRSHTIDIIGDCGEKGLMCEIHPQEALELFCETCGVLTCRDCQLSLHRDHGGHRWVKEKAELIRPSLTLSIKSMETQVEKLRSYVESAKNSPSDILASVELAKAAHQRAIDDLIRIAKAKKADFEDELDEVAQEHVGKLHAAKAIMQSLADRIDYTLRLARFLVDNESKDPASLVQLAGHIEEQLSNLANHVDELASLDVSADEKESNLKDANGWQKASATRVHYLPTRSPEEVVNSLSTVFWTVNEMNGDSSLNHDSSNEESATTPLTNGVEGMKVDALEVMDNSSLLNGGCAVCHSSGLLLVCSTCSRAFHPQCHLPRLEESVVPKGQQWMCSLCSPDAKSSSSSPRTVRRIRDMENGVASSDEGSPEETTWTHEQFESGCRILLSLLCLPEAICFTSSNSCPICSCDLSTSEGNSDAEGSLQDLCDVFHGLTRLRRCLEVSETDSGRSIEQWIRDIDTFTVDTCAKSDDFGVPSVSATFRKAACSLRDTLDSCVASHYPAFFQV</sequence>
<dbReference type="Pfam" id="PF00643">
    <property type="entry name" value="zf-B_box"/>
    <property type="match status" value="1"/>
</dbReference>
<dbReference type="CDD" id="cd19775">
    <property type="entry name" value="Bbox2_TIF1_C-VI"/>
    <property type="match status" value="1"/>
</dbReference>
<dbReference type="PROSITE" id="PS00518">
    <property type="entry name" value="ZF_RING_1"/>
    <property type="match status" value="1"/>
</dbReference>
<feature type="domain" description="PHD-type" evidence="6">
    <location>
        <begin position="403"/>
        <end position="453"/>
    </location>
</feature>
<dbReference type="SUPFAM" id="SSF57845">
    <property type="entry name" value="B-box zinc-binding domain"/>
    <property type="match status" value="1"/>
</dbReference>
<reference evidence="9 10" key="1">
    <citation type="submission" date="2019-07" db="EMBL/GenBank/DDBJ databases">
        <authorList>
            <person name="Jastrzebski P J."/>
            <person name="Paukszto L."/>
            <person name="Jastrzebski P J."/>
        </authorList>
    </citation>
    <scope>NUCLEOTIDE SEQUENCE [LARGE SCALE GENOMIC DNA]</scope>
    <source>
        <strain evidence="9 10">WMS-il1</strain>
    </source>
</reference>
<evidence type="ECO:0000256" key="4">
    <source>
        <dbReference type="PROSITE-ProRule" id="PRU00024"/>
    </source>
</evidence>
<dbReference type="AlphaFoldDB" id="A0A564Y5N3"/>
<keyword evidence="3" id="KW-0862">Zinc</keyword>
<dbReference type="InterPro" id="IPR001841">
    <property type="entry name" value="Znf_RING"/>
</dbReference>
<evidence type="ECO:0000313" key="10">
    <source>
        <dbReference type="Proteomes" id="UP000321570"/>
    </source>
</evidence>
<dbReference type="PROSITE" id="PS50119">
    <property type="entry name" value="ZF_BBOX"/>
    <property type="match status" value="1"/>
</dbReference>
<dbReference type="InterPro" id="IPR000315">
    <property type="entry name" value="Znf_B-box"/>
</dbReference>
<evidence type="ECO:0000259" key="8">
    <source>
        <dbReference type="PROSITE" id="PS50119"/>
    </source>
</evidence>
<evidence type="ECO:0000256" key="3">
    <source>
        <dbReference type="ARBA" id="ARBA00022833"/>
    </source>
</evidence>
<dbReference type="PANTHER" id="PTHR25462">
    <property type="entry name" value="BONUS, ISOFORM C-RELATED"/>
    <property type="match status" value="1"/>
</dbReference>
<dbReference type="SUPFAM" id="SSF57850">
    <property type="entry name" value="RING/U-box"/>
    <property type="match status" value="1"/>
</dbReference>
<dbReference type="SMART" id="SM00336">
    <property type="entry name" value="BBOX"/>
    <property type="match status" value="2"/>
</dbReference>
<dbReference type="InterPro" id="IPR019787">
    <property type="entry name" value="Znf_PHD-finger"/>
</dbReference>
<evidence type="ECO:0000259" key="6">
    <source>
        <dbReference type="PROSITE" id="PS50016"/>
    </source>
</evidence>
<dbReference type="PROSITE" id="PS50089">
    <property type="entry name" value="ZF_RING_2"/>
    <property type="match status" value="1"/>
</dbReference>
<dbReference type="SMART" id="SM00184">
    <property type="entry name" value="RING"/>
    <property type="match status" value="2"/>
</dbReference>
<evidence type="ECO:0000259" key="7">
    <source>
        <dbReference type="PROSITE" id="PS50089"/>
    </source>
</evidence>
<dbReference type="PROSITE" id="PS01359">
    <property type="entry name" value="ZF_PHD_1"/>
    <property type="match status" value="1"/>
</dbReference>
<dbReference type="PROSITE" id="PS50016">
    <property type="entry name" value="ZF_PHD_2"/>
    <property type="match status" value="1"/>
</dbReference>
<keyword evidence="5" id="KW-0175">Coiled coil</keyword>
<dbReference type="SMART" id="SM00249">
    <property type="entry name" value="PHD"/>
    <property type="match status" value="1"/>
</dbReference>
<dbReference type="InterPro" id="IPR047153">
    <property type="entry name" value="TRIM45/56/19-like"/>
</dbReference>
<dbReference type="Gene3D" id="3.30.40.10">
    <property type="entry name" value="Zinc/RING finger domain, C3HC4 (zinc finger)"/>
    <property type="match status" value="2"/>
</dbReference>
<evidence type="ECO:0008006" key="11">
    <source>
        <dbReference type="Google" id="ProtNLM"/>
    </source>
</evidence>
<organism evidence="9 10">
    <name type="scientific">Hymenolepis diminuta</name>
    <name type="common">Rat tapeworm</name>
    <dbReference type="NCBI Taxonomy" id="6216"/>
    <lineage>
        <taxon>Eukaryota</taxon>
        <taxon>Metazoa</taxon>
        <taxon>Spiralia</taxon>
        <taxon>Lophotrochozoa</taxon>
        <taxon>Platyhelminthes</taxon>
        <taxon>Cestoda</taxon>
        <taxon>Eucestoda</taxon>
        <taxon>Cyclophyllidea</taxon>
        <taxon>Hymenolepididae</taxon>
        <taxon>Hymenolepis</taxon>
    </lineage>
</organism>
<dbReference type="InterPro" id="IPR011011">
    <property type="entry name" value="Znf_FYVE_PHD"/>
</dbReference>
<dbReference type="Proteomes" id="UP000321570">
    <property type="component" value="Unassembled WGS sequence"/>
</dbReference>
<evidence type="ECO:0000256" key="5">
    <source>
        <dbReference type="SAM" id="Coils"/>
    </source>
</evidence>